<accession>A0A0C9UT24</accession>
<dbReference type="OrthoDB" id="7486164at2759"/>
<evidence type="ECO:0000313" key="2">
    <source>
        <dbReference type="EMBL" id="KIJ28461.1"/>
    </source>
</evidence>
<organism evidence="2 3">
    <name type="scientific">Sphaerobolus stellatus (strain SS14)</name>
    <dbReference type="NCBI Taxonomy" id="990650"/>
    <lineage>
        <taxon>Eukaryota</taxon>
        <taxon>Fungi</taxon>
        <taxon>Dikarya</taxon>
        <taxon>Basidiomycota</taxon>
        <taxon>Agaricomycotina</taxon>
        <taxon>Agaricomycetes</taxon>
        <taxon>Phallomycetidae</taxon>
        <taxon>Geastrales</taxon>
        <taxon>Sphaerobolaceae</taxon>
        <taxon>Sphaerobolus</taxon>
    </lineage>
</organism>
<name>A0A0C9UT24_SPHS4</name>
<evidence type="ECO:0008006" key="4">
    <source>
        <dbReference type="Google" id="ProtNLM"/>
    </source>
</evidence>
<dbReference type="EMBL" id="KN837305">
    <property type="protein sequence ID" value="KIJ28461.1"/>
    <property type="molecule type" value="Genomic_DNA"/>
</dbReference>
<dbReference type="Proteomes" id="UP000054279">
    <property type="component" value="Unassembled WGS sequence"/>
</dbReference>
<feature type="compositionally biased region" description="Acidic residues" evidence="1">
    <location>
        <begin position="342"/>
        <end position="352"/>
    </location>
</feature>
<dbReference type="AlphaFoldDB" id="A0A0C9UT24"/>
<evidence type="ECO:0000313" key="3">
    <source>
        <dbReference type="Proteomes" id="UP000054279"/>
    </source>
</evidence>
<sequence length="420" mass="47945">MEATERVNTVLTWIRASMNSMSPRMKELFLVPSKKASGKTHEPGNNWAHDKAAAKAATAQIIDQMSMMEPAPGGIQQMVRQALKNASHEGEPEKSFLAKAGVKMGNPPAYSAEHNHNKFENWVASVLRFMSMYNLLRPGADKVQLQLLGQCLTDEAQEWFYWQKWFMLTLSLNKVAVSYDRLMQGSMTVQQLHQELTKLAKQMVELPDVYSYSRRFMDTLKPDIRGQVLNKGFTAEFSKIDELIEQAVMFDSAKCYTPDYNGNHGSAYVHKTATDEHSHAQHTNTQNKSSYPNAGSSDQHKSRGHIQPNCPFPDKDRRVTGARVEEAILEEFDKYAPHPEEQQEFEDQPEEDDQQYHFDDEEYKTRSIDNEVVHANAVLKASGYNDHCRLYGIRVWEAKTDLRVSAVLQTGVKEQPVYDY</sequence>
<gene>
    <name evidence="2" type="ORF">M422DRAFT_270237</name>
</gene>
<feature type="compositionally biased region" description="Polar residues" evidence="1">
    <location>
        <begin position="281"/>
        <end position="297"/>
    </location>
</feature>
<proteinExistence type="predicted"/>
<protein>
    <recommendedName>
        <fullName evidence="4">Retrotransposon gag domain-containing protein</fullName>
    </recommendedName>
</protein>
<feature type="region of interest" description="Disordered" evidence="1">
    <location>
        <begin position="332"/>
        <end position="352"/>
    </location>
</feature>
<evidence type="ECO:0000256" key="1">
    <source>
        <dbReference type="SAM" id="MobiDB-lite"/>
    </source>
</evidence>
<feature type="region of interest" description="Disordered" evidence="1">
    <location>
        <begin position="273"/>
        <end position="319"/>
    </location>
</feature>
<reference evidence="2 3" key="1">
    <citation type="submission" date="2014-06" db="EMBL/GenBank/DDBJ databases">
        <title>Evolutionary Origins and Diversification of the Mycorrhizal Mutualists.</title>
        <authorList>
            <consortium name="DOE Joint Genome Institute"/>
            <consortium name="Mycorrhizal Genomics Consortium"/>
            <person name="Kohler A."/>
            <person name="Kuo A."/>
            <person name="Nagy L.G."/>
            <person name="Floudas D."/>
            <person name="Copeland A."/>
            <person name="Barry K.W."/>
            <person name="Cichocki N."/>
            <person name="Veneault-Fourrey C."/>
            <person name="LaButti K."/>
            <person name="Lindquist E.A."/>
            <person name="Lipzen A."/>
            <person name="Lundell T."/>
            <person name="Morin E."/>
            <person name="Murat C."/>
            <person name="Riley R."/>
            <person name="Ohm R."/>
            <person name="Sun H."/>
            <person name="Tunlid A."/>
            <person name="Henrissat B."/>
            <person name="Grigoriev I.V."/>
            <person name="Hibbett D.S."/>
            <person name="Martin F."/>
        </authorList>
    </citation>
    <scope>NUCLEOTIDE SEQUENCE [LARGE SCALE GENOMIC DNA]</scope>
    <source>
        <strain evidence="2 3">SS14</strain>
    </source>
</reference>
<dbReference type="HOGENOM" id="CLU_012886_5_1_1"/>
<feature type="compositionally biased region" description="Basic and acidic residues" evidence="1">
    <location>
        <begin position="332"/>
        <end position="341"/>
    </location>
</feature>
<keyword evidence="3" id="KW-1185">Reference proteome</keyword>